<dbReference type="InterPro" id="IPR037523">
    <property type="entry name" value="VOC_core"/>
</dbReference>
<dbReference type="EMBL" id="JBIGHX010000006">
    <property type="protein sequence ID" value="MFG6463401.1"/>
    <property type="molecule type" value="Genomic_DNA"/>
</dbReference>
<feature type="domain" description="VOC" evidence="1">
    <location>
        <begin position="3"/>
        <end position="124"/>
    </location>
</feature>
<dbReference type="SUPFAM" id="SSF54593">
    <property type="entry name" value="Glyoxalase/Bleomycin resistance protein/Dihydroxybiphenyl dioxygenase"/>
    <property type="match status" value="1"/>
</dbReference>
<evidence type="ECO:0000313" key="3">
    <source>
        <dbReference type="Proteomes" id="UP001606302"/>
    </source>
</evidence>
<evidence type="ECO:0000259" key="1">
    <source>
        <dbReference type="PROSITE" id="PS51819"/>
    </source>
</evidence>
<proteinExistence type="predicted"/>
<keyword evidence="3" id="KW-1185">Reference proteome</keyword>
<gene>
    <name evidence="2" type="ORF">ACG04Q_17640</name>
</gene>
<dbReference type="RefSeq" id="WP_394512418.1">
    <property type="nucleotide sequence ID" value="NZ_JBIGHX010000006.1"/>
</dbReference>
<dbReference type="PROSITE" id="PS51819">
    <property type="entry name" value="VOC"/>
    <property type="match status" value="1"/>
</dbReference>
<name>A0ABW7GN50_9BURK</name>
<dbReference type="InterPro" id="IPR029068">
    <property type="entry name" value="Glyas_Bleomycin-R_OHBP_Dase"/>
</dbReference>
<sequence>MPTLDHLLVPARDRRAAAERLAAILGVPWSAQAAVGPFSAVYVSDDLTVDFDEVAPGMAVPLQHYAFRVSDAEFDALMGRLKALGIAWRSSPIGPDDYQVNTHGGGRIVYWREPDGHAWEALTRSYARQP</sequence>
<reference evidence="2 3" key="1">
    <citation type="submission" date="2024-08" db="EMBL/GenBank/DDBJ databases">
        <authorList>
            <person name="Lu H."/>
        </authorList>
    </citation>
    <scope>NUCLEOTIDE SEQUENCE [LARGE SCALE GENOMIC DNA]</scope>
    <source>
        <strain evidence="2 3">DXS20W</strain>
    </source>
</reference>
<protein>
    <submittedName>
        <fullName evidence="2">VOC family protein</fullName>
    </submittedName>
</protein>
<evidence type="ECO:0000313" key="2">
    <source>
        <dbReference type="EMBL" id="MFG6463401.1"/>
    </source>
</evidence>
<organism evidence="2 3">
    <name type="scientific">Pelomonas lactea</name>
    <dbReference type="NCBI Taxonomy" id="3299030"/>
    <lineage>
        <taxon>Bacteria</taxon>
        <taxon>Pseudomonadati</taxon>
        <taxon>Pseudomonadota</taxon>
        <taxon>Betaproteobacteria</taxon>
        <taxon>Burkholderiales</taxon>
        <taxon>Sphaerotilaceae</taxon>
        <taxon>Roseateles</taxon>
    </lineage>
</organism>
<dbReference type="Gene3D" id="3.10.180.10">
    <property type="entry name" value="2,3-Dihydroxybiphenyl 1,2-Dioxygenase, domain 1"/>
    <property type="match status" value="1"/>
</dbReference>
<accession>A0ABW7GN50</accession>
<dbReference type="Proteomes" id="UP001606302">
    <property type="component" value="Unassembled WGS sequence"/>
</dbReference>
<comment type="caution">
    <text evidence="2">The sequence shown here is derived from an EMBL/GenBank/DDBJ whole genome shotgun (WGS) entry which is preliminary data.</text>
</comment>